<reference evidence="1" key="1">
    <citation type="journal article" date="2020" name="Stud. Mycol.">
        <title>101 Dothideomycetes genomes: a test case for predicting lifestyles and emergence of pathogens.</title>
        <authorList>
            <person name="Haridas S."/>
            <person name="Albert R."/>
            <person name="Binder M."/>
            <person name="Bloem J."/>
            <person name="Labutti K."/>
            <person name="Salamov A."/>
            <person name="Andreopoulos B."/>
            <person name="Baker S."/>
            <person name="Barry K."/>
            <person name="Bills G."/>
            <person name="Bluhm B."/>
            <person name="Cannon C."/>
            <person name="Castanera R."/>
            <person name="Culley D."/>
            <person name="Daum C."/>
            <person name="Ezra D."/>
            <person name="Gonzalez J."/>
            <person name="Henrissat B."/>
            <person name="Kuo A."/>
            <person name="Liang C."/>
            <person name="Lipzen A."/>
            <person name="Lutzoni F."/>
            <person name="Magnuson J."/>
            <person name="Mondo S."/>
            <person name="Nolan M."/>
            <person name="Ohm R."/>
            <person name="Pangilinan J."/>
            <person name="Park H.-J."/>
            <person name="Ramirez L."/>
            <person name="Alfaro M."/>
            <person name="Sun H."/>
            <person name="Tritt A."/>
            <person name="Yoshinaga Y."/>
            <person name="Zwiers L.-H."/>
            <person name="Turgeon B."/>
            <person name="Goodwin S."/>
            <person name="Spatafora J."/>
            <person name="Crous P."/>
            <person name="Grigoriev I."/>
        </authorList>
    </citation>
    <scope>NUCLEOTIDE SEQUENCE</scope>
    <source>
        <strain evidence="1">CBS 161.51</strain>
    </source>
</reference>
<dbReference type="Proteomes" id="UP000800038">
    <property type="component" value="Unassembled WGS sequence"/>
</dbReference>
<gene>
    <name evidence="1" type="ORF">EJ02DRAFT_450407</name>
</gene>
<feature type="non-terminal residue" evidence="1">
    <location>
        <position position="58"/>
    </location>
</feature>
<evidence type="ECO:0000313" key="2">
    <source>
        <dbReference type="Proteomes" id="UP000800038"/>
    </source>
</evidence>
<proteinExistence type="predicted"/>
<dbReference type="AlphaFoldDB" id="A0A6A5T223"/>
<evidence type="ECO:0000313" key="1">
    <source>
        <dbReference type="EMBL" id="KAF1946681.1"/>
    </source>
</evidence>
<protein>
    <submittedName>
        <fullName evidence="1">Uncharacterized protein</fullName>
    </submittedName>
</protein>
<accession>A0A6A5T223</accession>
<sequence>MLDQKSRASREMIECRTTLLPYRRLGKAVGASHAREYVWFVAHRNVVGRRLNAVREQF</sequence>
<dbReference type="EMBL" id="ML976002">
    <property type="protein sequence ID" value="KAF1946681.1"/>
    <property type="molecule type" value="Genomic_DNA"/>
</dbReference>
<name>A0A6A5T223_9PLEO</name>
<organism evidence="1 2">
    <name type="scientific">Clathrospora elynae</name>
    <dbReference type="NCBI Taxonomy" id="706981"/>
    <lineage>
        <taxon>Eukaryota</taxon>
        <taxon>Fungi</taxon>
        <taxon>Dikarya</taxon>
        <taxon>Ascomycota</taxon>
        <taxon>Pezizomycotina</taxon>
        <taxon>Dothideomycetes</taxon>
        <taxon>Pleosporomycetidae</taxon>
        <taxon>Pleosporales</taxon>
        <taxon>Diademaceae</taxon>
        <taxon>Clathrospora</taxon>
    </lineage>
</organism>
<keyword evidence="2" id="KW-1185">Reference proteome</keyword>